<protein>
    <submittedName>
        <fullName evidence="1">Uncharacterized protein</fullName>
    </submittedName>
</protein>
<dbReference type="AlphaFoldDB" id="A0A7W4VT16"/>
<name>A0A7W4VT16_9ACTN</name>
<reference evidence="1 2" key="1">
    <citation type="submission" date="2020-08" db="EMBL/GenBank/DDBJ databases">
        <title>Sequencing the genomes of 1000 actinobacteria strains.</title>
        <authorList>
            <person name="Klenk H.-P."/>
        </authorList>
    </citation>
    <scope>NUCLEOTIDE SEQUENCE [LARGE SCALE GENOMIC DNA]</scope>
    <source>
        <strain evidence="1 2">DSM 105498</strain>
    </source>
</reference>
<keyword evidence="2" id="KW-1185">Reference proteome</keyword>
<proteinExistence type="predicted"/>
<accession>A0A7W4VT16</accession>
<evidence type="ECO:0000313" key="2">
    <source>
        <dbReference type="Proteomes" id="UP000589626"/>
    </source>
</evidence>
<evidence type="ECO:0000313" key="1">
    <source>
        <dbReference type="EMBL" id="MBB3041228.1"/>
    </source>
</evidence>
<dbReference type="RefSeq" id="WP_183591152.1">
    <property type="nucleotide sequence ID" value="NZ_JACHWR010000001.1"/>
</dbReference>
<dbReference type="EMBL" id="JACHWR010000001">
    <property type="protein sequence ID" value="MBB3041228.1"/>
    <property type="molecule type" value="Genomic_DNA"/>
</dbReference>
<comment type="caution">
    <text evidence="1">The sequence shown here is derived from an EMBL/GenBank/DDBJ whole genome shotgun (WGS) entry which is preliminary data.</text>
</comment>
<dbReference type="Proteomes" id="UP000589626">
    <property type="component" value="Unassembled WGS sequence"/>
</dbReference>
<sequence length="549" mass="58963">MRAPLAVRLSDGMTDQHVTKHLSRLRFRKTAPGGHADASCQLDASSRSFPDLGPTDRLWIYDTRTGSTTWEGYVNNPGTRSGQDGQGYDITALGGQSRMADHADRYGYIDRDLGNWRPSSYNVQKPNATRQSGNVPGAGWYGGEPALQLQFVPGTPVGASEETSLMYTGFLGGSMTLGGYIGCYDAGAVDPNYAVSWFGAFWNPGDPKHTVSLGTGMGAVAVLTGNPSLLAGRGSLVFQLYRATSAGNVGQDNVWAVFGRIAVLGHLMDRYGALKNMPSAAHLIAGTSPGVPGVSPGGGSYYTAYVLAHEVVEDLLGRSLTFCDPATAQIDGTTFKIDQLAYPDSVKPARLLDDLTSFEPDMIWEVLETTHNSTGRHRFNYRGWPTTPRYMIPPSIPTEQLGSDLDLCNRIVVKWTDERGIEQSTVITSTVPALDAVGRIRDADPVTLRAGLGSLANAERVGGRILEAKASPPRAARVVVDQPIMDLQTGCLVHPWEIEPGYLARVVATGDDLRVTEMEYDDDSCAAHLQLGTPALTTEQWIAQAVGAV</sequence>
<gene>
    <name evidence="1" type="ORF">FHU40_001029</name>
</gene>
<organism evidence="1 2">
    <name type="scientific">Nocardioides soli</name>
    <dbReference type="NCBI Taxonomy" id="1036020"/>
    <lineage>
        <taxon>Bacteria</taxon>
        <taxon>Bacillati</taxon>
        <taxon>Actinomycetota</taxon>
        <taxon>Actinomycetes</taxon>
        <taxon>Propionibacteriales</taxon>
        <taxon>Nocardioidaceae</taxon>
        <taxon>Nocardioides</taxon>
    </lineage>
</organism>